<reference evidence="8 9" key="1">
    <citation type="submission" date="2019-06" db="EMBL/GenBank/DDBJ databases">
        <title>Genomic Encyclopedia of Type Strains, Phase IV (KMG-V): Genome sequencing to study the core and pangenomes of soil and plant-associated prokaryotes.</title>
        <authorList>
            <person name="Whitman W."/>
        </authorList>
    </citation>
    <scope>NUCLEOTIDE SEQUENCE [LARGE SCALE GENOMIC DNA]</scope>
    <source>
        <strain evidence="8 9">BR 11140</strain>
    </source>
</reference>
<evidence type="ECO:0000313" key="8">
    <source>
        <dbReference type="EMBL" id="TWB46980.1"/>
    </source>
</evidence>
<evidence type="ECO:0000256" key="6">
    <source>
        <dbReference type="SAM" id="Phobius"/>
    </source>
</evidence>
<dbReference type="InterPro" id="IPR014139">
    <property type="entry name" value="Peptidase_S26C_TraF"/>
</dbReference>
<evidence type="ECO:0000256" key="3">
    <source>
        <dbReference type="ARBA" id="ARBA00022729"/>
    </source>
</evidence>
<dbReference type="GO" id="GO:0042597">
    <property type="term" value="C:periplasmic space"/>
    <property type="evidence" value="ECO:0007669"/>
    <property type="project" value="UniProtKB-SubCell"/>
</dbReference>
<dbReference type="GO" id="GO:0006465">
    <property type="term" value="P:signal peptide processing"/>
    <property type="evidence" value="ECO:0007669"/>
    <property type="project" value="InterPro"/>
</dbReference>
<evidence type="ECO:0000256" key="5">
    <source>
        <dbReference type="ARBA" id="ARBA00022971"/>
    </source>
</evidence>
<protein>
    <submittedName>
        <fullName evidence="8">Conjugation peptidase TraF</fullName>
    </submittedName>
</protein>
<dbReference type="InterPro" id="IPR036286">
    <property type="entry name" value="LexA/Signal_pep-like_sf"/>
</dbReference>
<proteinExistence type="inferred from homology"/>
<evidence type="ECO:0000259" key="7">
    <source>
        <dbReference type="Pfam" id="PF10502"/>
    </source>
</evidence>
<dbReference type="SUPFAM" id="SSF51306">
    <property type="entry name" value="LexA/Signal peptidase"/>
    <property type="match status" value="1"/>
</dbReference>
<dbReference type="Pfam" id="PF10502">
    <property type="entry name" value="Peptidase_S26"/>
    <property type="match status" value="1"/>
</dbReference>
<feature type="domain" description="Peptidase S26" evidence="7">
    <location>
        <begin position="22"/>
        <end position="180"/>
    </location>
</feature>
<dbReference type="GO" id="GO:0004252">
    <property type="term" value="F:serine-type endopeptidase activity"/>
    <property type="evidence" value="ECO:0007669"/>
    <property type="project" value="InterPro"/>
</dbReference>
<keyword evidence="6" id="KW-0472">Membrane</keyword>
<sequence length="182" mass="18853">MSAPLNVGAQAGCRRVHRRVVVAAAVLGIGGVAIPSIQQPAPRLVWNASASAPIGLYLVQPGRVAVRGDLVLARTPDAVVELAAARGYLPAGVPLVKRVAALSGDVVCGDRAAVSINGVPVAVRLDKDSHGRPLSAWEGCRVLLPGDLFLLMADVPGSFDSRYFGPVQAGTIIGRLVPLWTD</sequence>
<dbReference type="AlphaFoldDB" id="A0A560HPE6"/>
<dbReference type="InterPro" id="IPR019533">
    <property type="entry name" value="Peptidase_S26"/>
</dbReference>
<evidence type="ECO:0000313" key="9">
    <source>
        <dbReference type="Proteomes" id="UP000318050"/>
    </source>
</evidence>
<accession>A0A560HPE6</accession>
<organism evidence="8 9">
    <name type="scientific">Nitrospirillum amazonense</name>
    <dbReference type="NCBI Taxonomy" id="28077"/>
    <lineage>
        <taxon>Bacteria</taxon>
        <taxon>Pseudomonadati</taxon>
        <taxon>Pseudomonadota</taxon>
        <taxon>Alphaproteobacteria</taxon>
        <taxon>Rhodospirillales</taxon>
        <taxon>Azospirillaceae</taxon>
        <taxon>Nitrospirillum</taxon>
    </lineage>
</organism>
<dbReference type="EMBL" id="VITT01000040">
    <property type="protein sequence ID" value="TWB46980.1"/>
    <property type="molecule type" value="Genomic_DNA"/>
</dbReference>
<name>A0A560HPE6_9PROT</name>
<comment type="caution">
    <text evidence="8">The sequence shown here is derived from an EMBL/GenBank/DDBJ whole genome shotgun (WGS) entry which is preliminary data.</text>
</comment>
<evidence type="ECO:0000256" key="1">
    <source>
        <dbReference type="ARBA" id="ARBA00004418"/>
    </source>
</evidence>
<dbReference type="OrthoDB" id="5360818at2"/>
<dbReference type="Proteomes" id="UP000318050">
    <property type="component" value="Unassembled WGS sequence"/>
</dbReference>
<evidence type="ECO:0000256" key="2">
    <source>
        <dbReference type="ARBA" id="ARBA00005849"/>
    </source>
</evidence>
<comment type="similarity">
    <text evidence="2">Belongs to the peptidase S26C family.</text>
</comment>
<keyword evidence="6" id="KW-1133">Transmembrane helix</keyword>
<dbReference type="Gene3D" id="2.10.109.10">
    <property type="entry name" value="Umud Fragment, subunit A"/>
    <property type="match status" value="1"/>
</dbReference>
<feature type="transmembrane region" description="Helical" evidence="6">
    <location>
        <begin position="20"/>
        <end position="37"/>
    </location>
</feature>
<keyword evidence="6" id="KW-0812">Transmembrane</keyword>
<comment type="subcellular location">
    <subcellularLocation>
        <location evidence="1">Periplasm</location>
    </subcellularLocation>
</comment>
<gene>
    <name evidence="8" type="ORF">FBZ92_14038</name>
</gene>
<keyword evidence="5" id="KW-0184">Conjugation</keyword>
<keyword evidence="4" id="KW-0574">Periplasm</keyword>
<dbReference type="NCBIfam" id="TIGR02771">
    <property type="entry name" value="TraF_Ti"/>
    <property type="match status" value="1"/>
</dbReference>
<keyword evidence="3" id="KW-0732">Signal</keyword>
<evidence type="ECO:0000256" key="4">
    <source>
        <dbReference type="ARBA" id="ARBA00022764"/>
    </source>
</evidence>